<sequence length="121" mass="14444">ISKEKYHPYHLILRQELHRSDYQNRVRFCQWFLHQMHNMIYFGVIVWCGILGNQLIGPYFINERLTGRQYSNCLRDILPSLLENLPVNIRTNIWYTDNSPIDGSVVVENFCGHHVHQILHP</sequence>
<feature type="non-terminal residue" evidence="2">
    <location>
        <position position="1"/>
    </location>
</feature>
<dbReference type="PANTHER" id="PTHR47326:SF1">
    <property type="entry name" value="HTH PSQ-TYPE DOMAIN-CONTAINING PROTEIN"/>
    <property type="match status" value="1"/>
</dbReference>
<keyword evidence="3" id="KW-1185">Reference proteome</keyword>
<evidence type="ECO:0000256" key="1">
    <source>
        <dbReference type="SAM" id="Phobius"/>
    </source>
</evidence>
<dbReference type="InterPro" id="IPR036397">
    <property type="entry name" value="RNaseH_sf"/>
</dbReference>
<keyword evidence="1" id="KW-0472">Membrane</keyword>
<evidence type="ECO:0000313" key="2">
    <source>
        <dbReference type="EMBL" id="KZC14296.1"/>
    </source>
</evidence>
<dbReference type="Gene3D" id="3.30.420.10">
    <property type="entry name" value="Ribonuclease H-like superfamily/Ribonuclease H"/>
    <property type="match status" value="1"/>
</dbReference>
<keyword evidence="1" id="KW-0812">Transmembrane</keyword>
<dbReference type="PANTHER" id="PTHR47326">
    <property type="entry name" value="TRANSPOSABLE ELEMENT TC3 TRANSPOSASE-LIKE PROTEIN"/>
    <property type="match status" value="1"/>
</dbReference>
<reference evidence="2 3" key="1">
    <citation type="submission" date="2015-07" db="EMBL/GenBank/DDBJ databases">
        <title>The genome of Dufourea novaeangliae.</title>
        <authorList>
            <person name="Pan H."/>
            <person name="Kapheim K."/>
        </authorList>
    </citation>
    <scope>NUCLEOTIDE SEQUENCE [LARGE SCALE GENOMIC DNA]</scope>
    <source>
        <strain evidence="2">0120121106</strain>
        <tissue evidence="2">Whole body</tissue>
    </source>
</reference>
<feature type="transmembrane region" description="Helical" evidence="1">
    <location>
        <begin position="40"/>
        <end position="61"/>
    </location>
</feature>
<organism evidence="2 3">
    <name type="scientific">Dufourea novaeangliae</name>
    <name type="common">Sweat bee</name>
    <dbReference type="NCBI Taxonomy" id="178035"/>
    <lineage>
        <taxon>Eukaryota</taxon>
        <taxon>Metazoa</taxon>
        <taxon>Ecdysozoa</taxon>
        <taxon>Arthropoda</taxon>
        <taxon>Hexapoda</taxon>
        <taxon>Insecta</taxon>
        <taxon>Pterygota</taxon>
        <taxon>Neoptera</taxon>
        <taxon>Endopterygota</taxon>
        <taxon>Hymenoptera</taxon>
        <taxon>Apocrita</taxon>
        <taxon>Aculeata</taxon>
        <taxon>Apoidea</taxon>
        <taxon>Anthophila</taxon>
        <taxon>Halictidae</taxon>
        <taxon>Rophitinae</taxon>
        <taxon>Dufourea</taxon>
    </lineage>
</organism>
<dbReference type="AlphaFoldDB" id="A0A154PQU8"/>
<name>A0A154PQU8_DUFNO</name>
<evidence type="ECO:0000313" key="3">
    <source>
        <dbReference type="Proteomes" id="UP000076502"/>
    </source>
</evidence>
<dbReference type="GO" id="GO:0003676">
    <property type="term" value="F:nucleic acid binding"/>
    <property type="evidence" value="ECO:0007669"/>
    <property type="project" value="InterPro"/>
</dbReference>
<keyword evidence="1" id="KW-1133">Transmembrane helix</keyword>
<dbReference type="Proteomes" id="UP000076502">
    <property type="component" value="Unassembled WGS sequence"/>
</dbReference>
<accession>A0A154PQU8</accession>
<dbReference type="EMBL" id="KQ435057">
    <property type="protein sequence ID" value="KZC14296.1"/>
    <property type="molecule type" value="Genomic_DNA"/>
</dbReference>
<gene>
    <name evidence="2" type="ORF">WN55_06873</name>
</gene>
<protein>
    <submittedName>
        <fullName evidence="2">Uncharacterized protein</fullName>
    </submittedName>
</protein>
<proteinExistence type="predicted"/>